<feature type="compositionally biased region" description="Basic and acidic residues" evidence="3">
    <location>
        <begin position="711"/>
        <end position="739"/>
    </location>
</feature>
<protein>
    <recommendedName>
        <fullName evidence="4">DOCKER domain-containing protein</fullName>
    </recommendedName>
</protein>
<feature type="domain" description="DOCKER" evidence="4">
    <location>
        <begin position="235"/>
        <end position="675"/>
    </location>
</feature>
<dbReference type="InterPro" id="IPR026791">
    <property type="entry name" value="DOCK"/>
</dbReference>
<dbReference type="PANTHER" id="PTHR23317:SF80">
    <property type="entry name" value="DOCK FAMILY PROTEIN"/>
    <property type="match status" value="1"/>
</dbReference>
<dbReference type="GO" id="GO:0007264">
    <property type="term" value="P:small GTPase-mediated signal transduction"/>
    <property type="evidence" value="ECO:0007669"/>
    <property type="project" value="InterPro"/>
</dbReference>
<comment type="similarity">
    <text evidence="2">Belongs to the DOCK family.</text>
</comment>
<dbReference type="GO" id="GO:0005085">
    <property type="term" value="F:guanyl-nucleotide exchange factor activity"/>
    <property type="evidence" value="ECO:0007669"/>
    <property type="project" value="UniProtKB-KW"/>
</dbReference>
<evidence type="ECO:0000259" key="4">
    <source>
        <dbReference type="PROSITE" id="PS51651"/>
    </source>
</evidence>
<evidence type="ECO:0000256" key="1">
    <source>
        <dbReference type="ARBA" id="ARBA00022658"/>
    </source>
</evidence>
<dbReference type="EMBL" id="GIBP01000749">
    <property type="protein sequence ID" value="NDV29718.1"/>
    <property type="molecule type" value="Transcribed_RNA"/>
</dbReference>
<organism evidence="5">
    <name type="scientific">Arcella intermedia</name>
    <dbReference type="NCBI Taxonomy" id="1963864"/>
    <lineage>
        <taxon>Eukaryota</taxon>
        <taxon>Amoebozoa</taxon>
        <taxon>Tubulinea</taxon>
        <taxon>Elardia</taxon>
        <taxon>Arcellinida</taxon>
        <taxon>Sphaerothecina</taxon>
        <taxon>Arcellidae</taxon>
        <taxon>Arcella</taxon>
    </lineage>
</organism>
<dbReference type="Pfam" id="PF20422">
    <property type="entry name" value="DHR-2_Lobe_B"/>
    <property type="match status" value="1"/>
</dbReference>
<dbReference type="Pfam" id="PF06920">
    <property type="entry name" value="DHR-2_Lobe_A"/>
    <property type="match status" value="1"/>
</dbReference>
<dbReference type="InterPro" id="IPR043161">
    <property type="entry name" value="DOCK_C_lobe_A"/>
</dbReference>
<dbReference type="PANTHER" id="PTHR23317">
    <property type="entry name" value="DEDICATOR OF CYTOKINESIS DOCK"/>
    <property type="match status" value="1"/>
</dbReference>
<evidence type="ECO:0000256" key="2">
    <source>
        <dbReference type="PROSITE-ProRule" id="PRU00984"/>
    </source>
</evidence>
<reference evidence="5" key="1">
    <citation type="journal article" date="2020" name="J. Eukaryot. Microbiol.">
        <title>De novo Sequencing, Assembly and Annotation of the Transcriptome for the Free-Living Testate Amoeba Arcella intermedia.</title>
        <authorList>
            <person name="Ribeiro G.M."/>
            <person name="Porfirio-Sousa A.L."/>
            <person name="Maurer-Alcala X.X."/>
            <person name="Katz L.A."/>
            <person name="Lahr D.J.G."/>
        </authorList>
    </citation>
    <scope>NUCLEOTIDE SEQUENCE</scope>
</reference>
<feature type="region of interest" description="Disordered" evidence="3">
    <location>
        <begin position="688"/>
        <end position="761"/>
    </location>
</feature>
<dbReference type="CDD" id="cd11684">
    <property type="entry name" value="DHR2_DOCK"/>
    <property type="match status" value="1"/>
</dbReference>
<keyword evidence="1" id="KW-0344">Guanine-nucleotide releasing factor</keyword>
<dbReference type="InterPro" id="IPR046773">
    <property type="entry name" value="DOCKER_Lobe_C"/>
</dbReference>
<proteinExistence type="inferred from homology"/>
<dbReference type="InterPro" id="IPR046770">
    <property type="entry name" value="DOCKER_Lobe_B"/>
</dbReference>
<dbReference type="Pfam" id="PF20421">
    <property type="entry name" value="DHR-2_Lobe_C"/>
    <property type="match status" value="1"/>
</dbReference>
<name>A0A6B2KYP6_9EUKA</name>
<dbReference type="InterPro" id="IPR027357">
    <property type="entry name" value="DOCKER_dom"/>
</dbReference>
<sequence length="761" mass="87124">MESDQVIMAEKNLSNEVTLIVLKILLEFVNDHRKELNQPKSSESNGIADRVFRVLIDALRSPSHTCYSIVLYTAHVIISEFSAAIFRFRNTYCVELVSNVLKACNSKSAKTRSEAASLLILMIENNFHEISLNSPNKVGHIARLKLHLATAVSRMFKPDLPTPSEKDFAKLKEVLAAIAIHSKGKMTELNADKIPYGIEVSELVTRLFSLIDINIQMERSFDPDTKAELYYKLSLSYVDSPDLRLTQLDKLFLLHSRNGNEETSATVLILMAALTRLYMQLLNRNAEYFPSTKEYSRLFPSIASELIIPKATELESVKDEICQSREFSEDGFIAFLSSAILHLQKAKLFESCVEVYNLMLPIYRYKRDYKKQAEIYSELNKLCTSVVSETESGRIFGLYYRVVFYGNSEELKDVRKTEFIYKAKPGLRIAEFKDLLKETYEKKLGTGKVQFLSNLNAVDQSTLENDCAYLQVMAIDTFFTEEEQILRRSQYEHNFDVNKFIFETPFTKEGGKAYTEDVSKQWKRKTTLEMKHSFPFITNRLRVEKKNEVELSPLENSTELILNKVQCLKNELVPSIINKKTLGILLHGILLTQVNAGPLAVALTFLTDEAKSEQPPEHTQQLEKTFVDLVQLLSDALGRQKPLIDTHELVIQTELERSYFEFKSRICQLTRTEPDHYTEIFSLPEPLPSFVPATPNPLSPPKKPLKQKTPGKKDKDKEKDREKDKDKEKGKGKEKETIRKNTVTAVSPRPRNESAFQTNKV</sequence>
<evidence type="ECO:0000256" key="3">
    <source>
        <dbReference type="SAM" id="MobiDB-lite"/>
    </source>
</evidence>
<feature type="compositionally biased region" description="Pro residues" evidence="3">
    <location>
        <begin position="688"/>
        <end position="702"/>
    </location>
</feature>
<dbReference type="Gene3D" id="1.20.58.740">
    <property type="match status" value="1"/>
</dbReference>
<dbReference type="AlphaFoldDB" id="A0A6B2KYP6"/>
<dbReference type="InterPro" id="IPR046769">
    <property type="entry name" value="DOCKER_Lobe_A"/>
</dbReference>
<dbReference type="PROSITE" id="PS51651">
    <property type="entry name" value="DOCKER"/>
    <property type="match status" value="1"/>
</dbReference>
<dbReference type="InterPro" id="IPR043162">
    <property type="entry name" value="DOCK_C_lobe_C"/>
</dbReference>
<dbReference type="Gene3D" id="1.25.40.410">
    <property type="match status" value="1"/>
</dbReference>
<accession>A0A6B2KYP6</accession>
<evidence type="ECO:0000313" key="5">
    <source>
        <dbReference type="EMBL" id="NDV29718.1"/>
    </source>
</evidence>